<dbReference type="GO" id="GO:0005634">
    <property type="term" value="C:nucleus"/>
    <property type="evidence" value="ECO:0007669"/>
    <property type="project" value="TreeGrafter"/>
</dbReference>
<evidence type="ECO:0000259" key="3">
    <source>
        <dbReference type="Pfam" id="PF05368"/>
    </source>
</evidence>
<protein>
    <submittedName>
        <fullName evidence="4">NAD(P)-binding protein</fullName>
    </submittedName>
</protein>
<evidence type="ECO:0000256" key="2">
    <source>
        <dbReference type="ARBA" id="ARBA00022857"/>
    </source>
</evidence>
<dbReference type="PANTHER" id="PTHR42748:SF11">
    <property type="entry name" value="NMRA-LIKE DOMAIN-CONTAINING PROTEIN"/>
    <property type="match status" value="1"/>
</dbReference>
<keyword evidence="2" id="KW-0521">NADP</keyword>
<dbReference type="SUPFAM" id="SSF51735">
    <property type="entry name" value="NAD(P)-binding Rossmann-fold domains"/>
    <property type="match status" value="1"/>
</dbReference>
<dbReference type="EMBL" id="MU006223">
    <property type="protein sequence ID" value="KAF2827806.1"/>
    <property type="molecule type" value="Genomic_DNA"/>
</dbReference>
<evidence type="ECO:0000313" key="5">
    <source>
        <dbReference type="Proteomes" id="UP000799424"/>
    </source>
</evidence>
<sequence>MSKLLVVFGATGQQGKSVIEAVLGDEHLSKEYSIRGTTRDTSKPSAQQLAKKGVEIVEADVNDTASLEKAFKGAHIVFAYTATVYDGHAYEHEVKEGRALADAVVAADVPFLIYSTLPNGGKISGGKLKNLGHFDGKEEVEQYMRTLPVKTAFFAPGTFMSNFGSNMTPHPMGDGTYGLFNFVSPNTKLPLINTAGDTGKWIAAILSDFPKYEGKVLCAATALYSLNDIVDAMGRASGKSVAYIQIPEEKWRGFLPPTTKDHLAEMFQYIQDYGYYGSDTEDKLRWSAEQAHGKLTTIDEYLQENPLQLA</sequence>
<keyword evidence="5" id="KW-1185">Reference proteome</keyword>
<evidence type="ECO:0000256" key="1">
    <source>
        <dbReference type="ARBA" id="ARBA00006328"/>
    </source>
</evidence>
<dbReference type="InterPro" id="IPR051164">
    <property type="entry name" value="NmrA-like_oxidored"/>
</dbReference>
<dbReference type="InterPro" id="IPR008030">
    <property type="entry name" value="NmrA-like"/>
</dbReference>
<dbReference type="Gene3D" id="3.90.25.10">
    <property type="entry name" value="UDP-galactose 4-epimerase, domain 1"/>
    <property type="match status" value="1"/>
</dbReference>
<dbReference type="OrthoDB" id="300709at2759"/>
<dbReference type="Pfam" id="PF05368">
    <property type="entry name" value="NmrA"/>
    <property type="match status" value="1"/>
</dbReference>
<dbReference type="AlphaFoldDB" id="A0A6A7A3V2"/>
<accession>A0A6A7A3V2</accession>
<dbReference type="PANTHER" id="PTHR42748">
    <property type="entry name" value="NITROGEN METABOLITE REPRESSION PROTEIN NMRA FAMILY MEMBER"/>
    <property type="match status" value="1"/>
</dbReference>
<dbReference type="InterPro" id="IPR036291">
    <property type="entry name" value="NAD(P)-bd_dom_sf"/>
</dbReference>
<gene>
    <name evidence="4" type="ORF">CC86DRAFT_369044</name>
</gene>
<dbReference type="CDD" id="cd05251">
    <property type="entry name" value="NmrA_like_SDR_a"/>
    <property type="match status" value="1"/>
</dbReference>
<evidence type="ECO:0000313" key="4">
    <source>
        <dbReference type="EMBL" id="KAF2827806.1"/>
    </source>
</evidence>
<feature type="domain" description="NmrA-like" evidence="3">
    <location>
        <begin position="1"/>
        <end position="302"/>
    </location>
</feature>
<name>A0A6A7A3V2_9PLEO</name>
<organism evidence="4 5">
    <name type="scientific">Ophiobolus disseminans</name>
    <dbReference type="NCBI Taxonomy" id="1469910"/>
    <lineage>
        <taxon>Eukaryota</taxon>
        <taxon>Fungi</taxon>
        <taxon>Dikarya</taxon>
        <taxon>Ascomycota</taxon>
        <taxon>Pezizomycotina</taxon>
        <taxon>Dothideomycetes</taxon>
        <taxon>Pleosporomycetidae</taxon>
        <taxon>Pleosporales</taxon>
        <taxon>Pleosporineae</taxon>
        <taxon>Phaeosphaeriaceae</taxon>
        <taxon>Ophiobolus</taxon>
    </lineage>
</organism>
<proteinExistence type="inferred from homology"/>
<dbReference type="Proteomes" id="UP000799424">
    <property type="component" value="Unassembled WGS sequence"/>
</dbReference>
<dbReference type="Gene3D" id="3.40.50.720">
    <property type="entry name" value="NAD(P)-binding Rossmann-like Domain"/>
    <property type="match status" value="1"/>
</dbReference>
<comment type="similarity">
    <text evidence="1">Belongs to the NmrA-type oxidoreductase family.</text>
</comment>
<reference evidence="4" key="1">
    <citation type="journal article" date="2020" name="Stud. Mycol.">
        <title>101 Dothideomycetes genomes: a test case for predicting lifestyles and emergence of pathogens.</title>
        <authorList>
            <person name="Haridas S."/>
            <person name="Albert R."/>
            <person name="Binder M."/>
            <person name="Bloem J."/>
            <person name="Labutti K."/>
            <person name="Salamov A."/>
            <person name="Andreopoulos B."/>
            <person name="Baker S."/>
            <person name="Barry K."/>
            <person name="Bills G."/>
            <person name="Bluhm B."/>
            <person name="Cannon C."/>
            <person name="Castanera R."/>
            <person name="Culley D."/>
            <person name="Daum C."/>
            <person name="Ezra D."/>
            <person name="Gonzalez J."/>
            <person name="Henrissat B."/>
            <person name="Kuo A."/>
            <person name="Liang C."/>
            <person name="Lipzen A."/>
            <person name="Lutzoni F."/>
            <person name="Magnuson J."/>
            <person name="Mondo S."/>
            <person name="Nolan M."/>
            <person name="Ohm R."/>
            <person name="Pangilinan J."/>
            <person name="Park H.-J."/>
            <person name="Ramirez L."/>
            <person name="Alfaro M."/>
            <person name="Sun H."/>
            <person name="Tritt A."/>
            <person name="Yoshinaga Y."/>
            <person name="Zwiers L.-H."/>
            <person name="Turgeon B."/>
            <person name="Goodwin S."/>
            <person name="Spatafora J."/>
            <person name="Crous P."/>
            <person name="Grigoriev I."/>
        </authorList>
    </citation>
    <scope>NUCLEOTIDE SEQUENCE</scope>
    <source>
        <strain evidence="4">CBS 113818</strain>
    </source>
</reference>